<feature type="domain" description="NADPH-dependent FMN reductase-like" evidence="1">
    <location>
        <begin position="6"/>
        <end position="74"/>
    </location>
</feature>
<proteinExistence type="predicted"/>
<sequence>MKTRKVVILGSSRGDGETRQKVDALKTLLHCEIIDLQEYRISFYDYQNTNHDDDFVGLMKNIIEGYDALIFATPGGLTRNRSGDYDLSQGEVGNSNIRHFTRLRTLSSDYS</sequence>
<dbReference type="InterPro" id="IPR029039">
    <property type="entry name" value="Flavoprotein-like_sf"/>
</dbReference>
<keyword evidence="3" id="KW-1185">Reference proteome</keyword>
<accession>A0A5B7STR0</accession>
<reference evidence="2 3" key="1">
    <citation type="submission" date="2019-05" db="EMBL/GenBank/DDBJ databases">
        <title>Genome sequencing of F202Z8.</title>
        <authorList>
            <person name="Kwon Y.M."/>
        </authorList>
    </citation>
    <scope>NUCLEOTIDE SEQUENCE [LARGE SCALE GENOMIC DNA]</scope>
    <source>
        <strain evidence="2 3">F202Z8</strain>
    </source>
</reference>
<dbReference type="OrthoDB" id="9805976at2"/>
<dbReference type="RefSeq" id="WP_138854333.1">
    <property type="nucleotide sequence ID" value="NZ_CP040710.1"/>
</dbReference>
<evidence type="ECO:0000259" key="1">
    <source>
        <dbReference type="Pfam" id="PF03358"/>
    </source>
</evidence>
<dbReference type="Gene3D" id="3.40.50.360">
    <property type="match status" value="1"/>
</dbReference>
<organism evidence="2 3">
    <name type="scientific">Aggregatimonas sangjinii</name>
    <dbReference type="NCBI Taxonomy" id="2583587"/>
    <lineage>
        <taxon>Bacteria</taxon>
        <taxon>Pseudomonadati</taxon>
        <taxon>Bacteroidota</taxon>
        <taxon>Flavobacteriia</taxon>
        <taxon>Flavobacteriales</taxon>
        <taxon>Flavobacteriaceae</taxon>
        <taxon>Aggregatimonas</taxon>
    </lineage>
</organism>
<evidence type="ECO:0000313" key="2">
    <source>
        <dbReference type="EMBL" id="QCX01996.1"/>
    </source>
</evidence>
<dbReference type="Pfam" id="PF03358">
    <property type="entry name" value="FMN_red"/>
    <property type="match status" value="1"/>
</dbReference>
<dbReference type="AlphaFoldDB" id="A0A5B7STR0"/>
<dbReference type="SUPFAM" id="SSF52218">
    <property type="entry name" value="Flavoproteins"/>
    <property type="match status" value="1"/>
</dbReference>
<evidence type="ECO:0000313" key="3">
    <source>
        <dbReference type="Proteomes" id="UP000310017"/>
    </source>
</evidence>
<name>A0A5B7STR0_9FLAO</name>
<dbReference type="Proteomes" id="UP000310017">
    <property type="component" value="Chromosome"/>
</dbReference>
<gene>
    <name evidence="2" type="ORF">FGM00_18450</name>
</gene>
<dbReference type="InterPro" id="IPR005025">
    <property type="entry name" value="FMN_Rdtase-like_dom"/>
</dbReference>
<protein>
    <submittedName>
        <fullName evidence="2">NAD(P)H-dependent oxidoreductase</fullName>
    </submittedName>
</protein>
<dbReference type="GO" id="GO:0016491">
    <property type="term" value="F:oxidoreductase activity"/>
    <property type="evidence" value="ECO:0007669"/>
    <property type="project" value="InterPro"/>
</dbReference>
<dbReference type="EMBL" id="CP040710">
    <property type="protein sequence ID" value="QCX01996.1"/>
    <property type="molecule type" value="Genomic_DNA"/>
</dbReference>
<dbReference type="KEGG" id="asag:FGM00_18450"/>